<dbReference type="Pfam" id="PF21351">
    <property type="entry name" value="TetR_C_41"/>
    <property type="match status" value="1"/>
</dbReference>
<keyword evidence="1" id="KW-0805">Transcription regulation</keyword>
<evidence type="ECO:0000256" key="4">
    <source>
        <dbReference type="PROSITE-ProRule" id="PRU00335"/>
    </source>
</evidence>
<dbReference type="InterPro" id="IPR009057">
    <property type="entry name" value="Homeodomain-like_sf"/>
</dbReference>
<proteinExistence type="predicted"/>
<evidence type="ECO:0000256" key="1">
    <source>
        <dbReference type="ARBA" id="ARBA00023015"/>
    </source>
</evidence>
<dbReference type="PRINTS" id="PR00455">
    <property type="entry name" value="HTHTETR"/>
</dbReference>
<keyword evidence="3" id="KW-0804">Transcription</keyword>
<feature type="domain" description="HTH tetR-type" evidence="5">
    <location>
        <begin position="10"/>
        <end position="70"/>
    </location>
</feature>
<dbReference type="SUPFAM" id="SSF46689">
    <property type="entry name" value="Homeodomain-like"/>
    <property type="match status" value="1"/>
</dbReference>
<protein>
    <submittedName>
        <fullName evidence="6">TetR/AcrR family transcriptional regulator</fullName>
    </submittedName>
</protein>
<sequence>MKSRRAEYSDATRAALLDSATELFSENGYVHTSLDDVARATRMTRGAVYHHFNGKQALFEAVLENQEIAMQVAVGEAAAKATGPWEASLAGLDTFLDFCCDPVYGRIVMQEGPVALGWHRWRECEQLYAYGLTEQFIVLLIEAKLVDPVPLPSATQVIFGLLSGSALALVEALPEDRPRVREECGALIQRILVGLHPRFTQAGPVN</sequence>
<keyword evidence="2 4" id="KW-0238">DNA-binding</keyword>
<evidence type="ECO:0000256" key="3">
    <source>
        <dbReference type="ARBA" id="ARBA00023163"/>
    </source>
</evidence>
<evidence type="ECO:0000259" key="5">
    <source>
        <dbReference type="PROSITE" id="PS50977"/>
    </source>
</evidence>
<dbReference type="InterPro" id="IPR001647">
    <property type="entry name" value="HTH_TetR"/>
</dbReference>
<dbReference type="Gene3D" id="1.10.357.10">
    <property type="entry name" value="Tetracycline Repressor, domain 2"/>
    <property type="match status" value="1"/>
</dbReference>
<dbReference type="Proteomes" id="UP001500618">
    <property type="component" value="Unassembled WGS sequence"/>
</dbReference>
<dbReference type="Pfam" id="PF00440">
    <property type="entry name" value="TetR_N"/>
    <property type="match status" value="1"/>
</dbReference>
<accession>A0ABN2GVA2</accession>
<keyword evidence="7" id="KW-1185">Reference proteome</keyword>
<evidence type="ECO:0000313" key="7">
    <source>
        <dbReference type="Proteomes" id="UP001500618"/>
    </source>
</evidence>
<evidence type="ECO:0000313" key="6">
    <source>
        <dbReference type="EMBL" id="GAA1677417.1"/>
    </source>
</evidence>
<feature type="DNA-binding region" description="H-T-H motif" evidence="4">
    <location>
        <begin position="33"/>
        <end position="52"/>
    </location>
</feature>
<name>A0ABN2GVA2_9ACTN</name>
<gene>
    <name evidence="6" type="ORF">GCM10009765_28400</name>
</gene>
<dbReference type="PROSITE" id="PS50977">
    <property type="entry name" value="HTH_TETR_2"/>
    <property type="match status" value="1"/>
</dbReference>
<reference evidence="6 7" key="1">
    <citation type="journal article" date="2019" name="Int. J. Syst. Evol. Microbiol.">
        <title>The Global Catalogue of Microorganisms (GCM) 10K type strain sequencing project: providing services to taxonomists for standard genome sequencing and annotation.</title>
        <authorList>
            <consortium name="The Broad Institute Genomics Platform"/>
            <consortium name="The Broad Institute Genome Sequencing Center for Infectious Disease"/>
            <person name="Wu L."/>
            <person name="Ma J."/>
        </authorList>
    </citation>
    <scope>NUCLEOTIDE SEQUENCE [LARGE SCALE GENOMIC DNA]</scope>
    <source>
        <strain evidence="6 7">JCM 14718</strain>
    </source>
</reference>
<dbReference type="EMBL" id="BAAANY010000009">
    <property type="protein sequence ID" value="GAA1677417.1"/>
    <property type="molecule type" value="Genomic_DNA"/>
</dbReference>
<dbReference type="InterPro" id="IPR049484">
    <property type="entry name" value="Rv0078-like_C"/>
</dbReference>
<comment type="caution">
    <text evidence="6">The sequence shown here is derived from an EMBL/GenBank/DDBJ whole genome shotgun (WGS) entry which is preliminary data.</text>
</comment>
<organism evidence="6 7">
    <name type="scientific">Fodinicola feengrottensis</name>
    <dbReference type="NCBI Taxonomy" id="435914"/>
    <lineage>
        <taxon>Bacteria</taxon>
        <taxon>Bacillati</taxon>
        <taxon>Actinomycetota</taxon>
        <taxon>Actinomycetes</taxon>
        <taxon>Mycobacteriales</taxon>
        <taxon>Fodinicola</taxon>
    </lineage>
</organism>
<dbReference type="PANTHER" id="PTHR47506:SF3">
    <property type="entry name" value="HTH-TYPE TRANSCRIPTIONAL REGULATOR LMRA"/>
    <property type="match status" value="1"/>
</dbReference>
<dbReference type="PANTHER" id="PTHR47506">
    <property type="entry name" value="TRANSCRIPTIONAL REGULATORY PROTEIN"/>
    <property type="match status" value="1"/>
</dbReference>
<evidence type="ECO:0000256" key="2">
    <source>
        <dbReference type="ARBA" id="ARBA00023125"/>
    </source>
</evidence>